<accession>A0A420YCC7</accession>
<dbReference type="AlphaFoldDB" id="A0A420YCC7"/>
<feature type="region of interest" description="Disordered" evidence="6">
    <location>
        <begin position="1"/>
        <end position="58"/>
    </location>
</feature>
<sequence length="249" mass="26794">MSAPRTKRQFAGAASDPAQRQITSFFTKQPTSSSTSHLTNHNAAEHQHPTILPPPPPAQIQANLINVGMRVRKSVPEGYKTGALYGGFSLWADGDGPKKPLTTSVASAGVNRPVVRRELDPFCGINKVGGLSVQPDIPGLDDLPGLTSSQDSVGSEMDIPDLLVTAAPANVRKRSYGGEEEEEDETQGALPVPFGNNWREKNDWIDAEGRGRKSEDTGEGRGSRFGVVRGSGCADDFEEAEFLEMDVEY</sequence>
<feature type="region of interest" description="Disordered" evidence="6">
    <location>
        <begin position="174"/>
        <end position="224"/>
    </location>
</feature>
<dbReference type="GO" id="GO:0008104">
    <property type="term" value="P:intracellular protein localization"/>
    <property type="evidence" value="ECO:0007669"/>
    <property type="project" value="TreeGrafter"/>
</dbReference>
<evidence type="ECO:0000313" key="8">
    <source>
        <dbReference type="Proteomes" id="UP000275385"/>
    </source>
</evidence>
<dbReference type="Pfam" id="PF08591">
    <property type="entry name" value="RNR_inhib"/>
    <property type="match status" value="1"/>
</dbReference>
<feature type="compositionally biased region" description="Basic and acidic residues" evidence="6">
    <location>
        <begin position="198"/>
        <end position="222"/>
    </location>
</feature>
<evidence type="ECO:0000256" key="3">
    <source>
        <dbReference type="ARBA" id="ARBA00005459"/>
    </source>
</evidence>
<comment type="caution">
    <text evidence="7">The sequence shown here is derived from an EMBL/GenBank/DDBJ whole genome shotgun (WGS) entry which is preliminary data.</text>
</comment>
<dbReference type="PANTHER" id="PTHR28081:SF1">
    <property type="entry name" value="DAMAGE-REGULATED IMPORT FACILITATOR 1"/>
    <property type="match status" value="1"/>
</dbReference>
<proteinExistence type="inferred from homology"/>
<dbReference type="GO" id="GO:1990846">
    <property type="term" value="F:ribonucleoside-diphosphate reductase inhibitor activity"/>
    <property type="evidence" value="ECO:0007669"/>
    <property type="project" value="TreeGrafter"/>
</dbReference>
<evidence type="ECO:0000256" key="5">
    <source>
        <dbReference type="ARBA" id="ARBA00023242"/>
    </source>
</evidence>
<dbReference type="OrthoDB" id="4072855at2759"/>
<gene>
    <name evidence="7" type="ORF">DL546_004497</name>
</gene>
<evidence type="ECO:0000256" key="1">
    <source>
        <dbReference type="ARBA" id="ARBA00004123"/>
    </source>
</evidence>
<evidence type="ECO:0000313" key="7">
    <source>
        <dbReference type="EMBL" id="RKU45536.1"/>
    </source>
</evidence>
<name>A0A420YCC7_9PEZI</name>
<dbReference type="Proteomes" id="UP000275385">
    <property type="component" value="Unassembled WGS sequence"/>
</dbReference>
<dbReference type="GO" id="GO:0005737">
    <property type="term" value="C:cytoplasm"/>
    <property type="evidence" value="ECO:0007669"/>
    <property type="project" value="UniProtKB-SubCell"/>
</dbReference>
<keyword evidence="8" id="KW-1185">Reference proteome</keyword>
<feature type="compositionally biased region" description="Polar residues" evidence="6">
    <location>
        <begin position="18"/>
        <end position="30"/>
    </location>
</feature>
<evidence type="ECO:0000256" key="2">
    <source>
        <dbReference type="ARBA" id="ARBA00004496"/>
    </source>
</evidence>
<dbReference type="GO" id="GO:0005634">
    <property type="term" value="C:nucleus"/>
    <property type="evidence" value="ECO:0007669"/>
    <property type="project" value="UniProtKB-SubCell"/>
</dbReference>
<keyword evidence="4" id="KW-0963">Cytoplasm</keyword>
<dbReference type="InterPro" id="IPR013900">
    <property type="entry name" value="RNR_inhibitor"/>
</dbReference>
<dbReference type="EMBL" id="QVQW01000020">
    <property type="protein sequence ID" value="RKU45536.1"/>
    <property type="molecule type" value="Genomic_DNA"/>
</dbReference>
<comment type="subcellular location">
    <subcellularLocation>
        <location evidence="2">Cytoplasm</location>
    </subcellularLocation>
    <subcellularLocation>
        <location evidence="1">Nucleus</location>
    </subcellularLocation>
</comment>
<keyword evidence="5" id="KW-0539">Nucleus</keyword>
<organism evidence="7 8">
    <name type="scientific">Coniochaeta pulveracea</name>
    <dbReference type="NCBI Taxonomy" id="177199"/>
    <lineage>
        <taxon>Eukaryota</taxon>
        <taxon>Fungi</taxon>
        <taxon>Dikarya</taxon>
        <taxon>Ascomycota</taxon>
        <taxon>Pezizomycotina</taxon>
        <taxon>Sordariomycetes</taxon>
        <taxon>Sordariomycetidae</taxon>
        <taxon>Coniochaetales</taxon>
        <taxon>Coniochaetaceae</taxon>
        <taxon>Coniochaeta</taxon>
    </lineage>
</organism>
<comment type="similarity">
    <text evidence="3">Belongs to the DIF1/spd1 family.</text>
</comment>
<evidence type="ECO:0000256" key="4">
    <source>
        <dbReference type="ARBA" id="ARBA00022490"/>
    </source>
</evidence>
<reference evidence="7 8" key="1">
    <citation type="submission" date="2018-08" db="EMBL/GenBank/DDBJ databases">
        <title>Draft genome of the lignicolous fungus Coniochaeta pulveracea.</title>
        <authorList>
            <person name="Borstlap C.J."/>
            <person name="De Witt R.N."/>
            <person name="Botha A."/>
            <person name="Volschenk H."/>
        </authorList>
    </citation>
    <scope>NUCLEOTIDE SEQUENCE [LARGE SCALE GENOMIC DNA]</scope>
    <source>
        <strain evidence="7 8">CAB683</strain>
    </source>
</reference>
<protein>
    <submittedName>
        <fullName evidence="7">Uncharacterized protein</fullName>
    </submittedName>
</protein>
<dbReference type="PANTHER" id="PTHR28081">
    <property type="entry name" value="DAMAGE-REGULATED IMPORT FACILITATOR 1-RELATED"/>
    <property type="match status" value="1"/>
</dbReference>
<evidence type="ECO:0000256" key="6">
    <source>
        <dbReference type="SAM" id="MobiDB-lite"/>
    </source>
</evidence>